<protein>
    <submittedName>
        <fullName evidence="2">Uncharacterized protein</fullName>
    </submittedName>
</protein>
<proteinExistence type="predicted"/>
<comment type="caution">
    <text evidence="2">The sequence shown here is derived from an EMBL/GenBank/DDBJ whole genome shotgun (WGS) entry which is preliminary data.</text>
</comment>
<sequence>MQKLEALLDCLTARQRELILEAAGRGMLPPDGLVRKIAELENVIAAVEAVMDEAAGDREA</sequence>
<evidence type="ECO:0000256" key="1">
    <source>
        <dbReference type="SAM" id="Coils"/>
    </source>
</evidence>
<dbReference type="RefSeq" id="WP_151004497.1">
    <property type="nucleotide sequence ID" value="NZ_BPQY01000039.1"/>
</dbReference>
<accession>A0A6L3SQ94</accession>
<keyword evidence="3" id="KW-1185">Reference proteome</keyword>
<name>A0A6L3SQ94_9HYPH</name>
<evidence type="ECO:0000313" key="2">
    <source>
        <dbReference type="EMBL" id="KAB1072907.1"/>
    </source>
</evidence>
<dbReference type="EMBL" id="VZZK01000046">
    <property type="protein sequence ID" value="KAB1072907.1"/>
    <property type="molecule type" value="Genomic_DNA"/>
</dbReference>
<dbReference type="Proteomes" id="UP000474159">
    <property type="component" value="Unassembled WGS sequence"/>
</dbReference>
<dbReference type="AlphaFoldDB" id="A0A6L3SQ94"/>
<keyword evidence="1" id="KW-0175">Coiled coil</keyword>
<evidence type="ECO:0000313" key="3">
    <source>
        <dbReference type="Proteomes" id="UP000474159"/>
    </source>
</evidence>
<organism evidence="2 3">
    <name type="scientific">Methylobacterium soli</name>
    <dbReference type="NCBI Taxonomy" id="553447"/>
    <lineage>
        <taxon>Bacteria</taxon>
        <taxon>Pseudomonadati</taxon>
        <taxon>Pseudomonadota</taxon>
        <taxon>Alphaproteobacteria</taxon>
        <taxon>Hyphomicrobiales</taxon>
        <taxon>Methylobacteriaceae</taxon>
        <taxon>Methylobacterium</taxon>
    </lineage>
</organism>
<reference evidence="2 3" key="1">
    <citation type="submission" date="2019-09" db="EMBL/GenBank/DDBJ databases">
        <title>YIM 48816 draft genome.</title>
        <authorList>
            <person name="Jiang L."/>
        </authorList>
    </citation>
    <scope>NUCLEOTIDE SEQUENCE [LARGE SCALE GENOMIC DNA]</scope>
    <source>
        <strain evidence="2 3">YIM 48816</strain>
    </source>
</reference>
<gene>
    <name evidence="2" type="ORF">F6X53_27710</name>
</gene>
<feature type="coiled-coil region" evidence="1">
    <location>
        <begin position="1"/>
        <end position="57"/>
    </location>
</feature>
<dbReference type="OrthoDB" id="8420629at2"/>